<dbReference type="InterPro" id="IPR053147">
    <property type="entry name" value="Hsp_HslJ-like"/>
</dbReference>
<accession>A0ABV5FE76</accession>
<feature type="chain" id="PRO_5047419625" evidence="1">
    <location>
        <begin position="25"/>
        <end position="231"/>
    </location>
</feature>
<dbReference type="InterPro" id="IPR038670">
    <property type="entry name" value="HslJ-like_sf"/>
</dbReference>
<dbReference type="PANTHER" id="PTHR35535:SF1">
    <property type="entry name" value="HEAT SHOCK PROTEIN HSLJ"/>
    <property type="match status" value="1"/>
</dbReference>
<keyword evidence="5" id="KW-1185">Reference proteome</keyword>
<dbReference type="PANTHER" id="PTHR35535">
    <property type="entry name" value="HEAT SHOCK PROTEIN HSLJ"/>
    <property type="match status" value="1"/>
</dbReference>
<evidence type="ECO:0000313" key="4">
    <source>
        <dbReference type="EMBL" id="MFB9057767.1"/>
    </source>
</evidence>
<dbReference type="Proteomes" id="UP001589585">
    <property type="component" value="Unassembled WGS sequence"/>
</dbReference>
<dbReference type="Gene3D" id="2.40.128.270">
    <property type="match status" value="1"/>
</dbReference>
<dbReference type="Pfam" id="PF14302">
    <property type="entry name" value="DUF4377"/>
    <property type="match status" value="1"/>
</dbReference>
<sequence>MIILYKTLSALCLLVILNTSCSSSKTSPSNTTTFWINSMKTDCDIGAGHSQCLQIFKGSNLDDAQWSLFHSTIEGFVFEPGYLQKVKVSETFLDPKNIPADASSITYKLIQVLHKKQDPRMALHDIWAATKINGEKITDKTNTPTLEINISKMKIFGSDGCNQYSANIDVLTSSTIGFEPIISTRKMCENMIIPGKYSKALQQTVRFKRENLSLTFYDAENHETISFKKVD</sequence>
<gene>
    <name evidence="4" type="ORF">ACFFU9_13550</name>
</gene>
<dbReference type="RefSeq" id="WP_379862021.1">
    <property type="nucleotide sequence ID" value="NZ_JBHMFC010000094.1"/>
</dbReference>
<dbReference type="InterPro" id="IPR005184">
    <property type="entry name" value="DUF306_Meta_HslJ"/>
</dbReference>
<proteinExistence type="predicted"/>
<name>A0ABV5FE76_9FLAO</name>
<evidence type="ECO:0000313" key="5">
    <source>
        <dbReference type="Proteomes" id="UP001589585"/>
    </source>
</evidence>
<comment type="caution">
    <text evidence="4">The sequence shown here is derived from an EMBL/GenBank/DDBJ whole genome shotgun (WGS) entry which is preliminary data.</text>
</comment>
<dbReference type="Pfam" id="PF03724">
    <property type="entry name" value="META"/>
    <property type="match status" value="1"/>
</dbReference>
<protein>
    <submittedName>
        <fullName evidence="4">DUF4377 domain-containing protein</fullName>
    </submittedName>
</protein>
<evidence type="ECO:0000259" key="3">
    <source>
        <dbReference type="Pfam" id="PF14302"/>
    </source>
</evidence>
<evidence type="ECO:0000259" key="2">
    <source>
        <dbReference type="Pfam" id="PF03724"/>
    </source>
</evidence>
<reference evidence="4 5" key="1">
    <citation type="submission" date="2024-09" db="EMBL/GenBank/DDBJ databases">
        <authorList>
            <person name="Sun Q."/>
            <person name="Mori K."/>
        </authorList>
    </citation>
    <scope>NUCLEOTIDE SEQUENCE [LARGE SCALE GENOMIC DNA]</scope>
    <source>
        <strain evidence="4 5">CECT 8622</strain>
    </source>
</reference>
<feature type="signal peptide" evidence="1">
    <location>
        <begin position="1"/>
        <end position="24"/>
    </location>
</feature>
<keyword evidence="1" id="KW-0732">Signal</keyword>
<dbReference type="InterPro" id="IPR025485">
    <property type="entry name" value="DUF4377"/>
</dbReference>
<evidence type="ECO:0000256" key="1">
    <source>
        <dbReference type="SAM" id="SignalP"/>
    </source>
</evidence>
<feature type="domain" description="DUF4377" evidence="3">
    <location>
        <begin position="35"/>
        <end position="115"/>
    </location>
</feature>
<feature type="domain" description="DUF306" evidence="2">
    <location>
        <begin position="125"/>
        <end position="228"/>
    </location>
</feature>
<dbReference type="EMBL" id="JBHMFC010000094">
    <property type="protein sequence ID" value="MFB9057767.1"/>
    <property type="molecule type" value="Genomic_DNA"/>
</dbReference>
<organism evidence="4 5">
    <name type="scientific">Mariniflexile ostreae</name>
    <dbReference type="NCBI Taxonomy" id="1520892"/>
    <lineage>
        <taxon>Bacteria</taxon>
        <taxon>Pseudomonadati</taxon>
        <taxon>Bacteroidota</taxon>
        <taxon>Flavobacteriia</taxon>
        <taxon>Flavobacteriales</taxon>
        <taxon>Flavobacteriaceae</taxon>
        <taxon>Mariniflexile</taxon>
    </lineage>
</organism>